<proteinExistence type="inferred from homology"/>
<feature type="domain" description="Thiamine pyrophosphate enzyme N-terminal TPP-binding" evidence="4">
    <location>
        <begin position="23"/>
        <end position="131"/>
    </location>
</feature>
<dbReference type="Proteomes" id="UP000253759">
    <property type="component" value="Unassembled WGS sequence"/>
</dbReference>
<dbReference type="Pfam" id="PF02775">
    <property type="entry name" value="TPP_enzyme_C"/>
    <property type="match status" value="1"/>
</dbReference>
<dbReference type="GO" id="GO:0009097">
    <property type="term" value="P:isoleucine biosynthetic process"/>
    <property type="evidence" value="ECO:0007669"/>
    <property type="project" value="TreeGrafter"/>
</dbReference>
<dbReference type="PANTHER" id="PTHR18968:SF13">
    <property type="entry name" value="ACETOLACTATE SYNTHASE CATALYTIC SUBUNIT, MITOCHONDRIAL"/>
    <property type="match status" value="1"/>
</dbReference>
<evidence type="ECO:0008006" key="7">
    <source>
        <dbReference type="Google" id="ProtNLM"/>
    </source>
</evidence>
<dbReference type="RefSeq" id="WP_114646903.1">
    <property type="nucleotide sequence ID" value="NZ_QQNH01000031.1"/>
</dbReference>
<dbReference type="InterPro" id="IPR045229">
    <property type="entry name" value="TPP_enz"/>
</dbReference>
<name>A0A369VZL2_9HYPH</name>
<dbReference type="GO" id="GO:0003984">
    <property type="term" value="F:acetolactate synthase activity"/>
    <property type="evidence" value="ECO:0007669"/>
    <property type="project" value="TreeGrafter"/>
</dbReference>
<organism evidence="5 6">
    <name type="scientific">Pelagibacterium lacus</name>
    <dbReference type="NCBI Taxonomy" id="2282655"/>
    <lineage>
        <taxon>Bacteria</taxon>
        <taxon>Pseudomonadati</taxon>
        <taxon>Pseudomonadota</taxon>
        <taxon>Alphaproteobacteria</taxon>
        <taxon>Hyphomicrobiales</taxon>
        <taxon>Devosiaceae</taxon>
        <taxon>Pelagibacterium</taxon>
    </lineage>
</organism>
<dbReference type="GO" id="GO:0009099">
    <property type="term" value="P:L-valine biosynthetic process"/>
    <property type="evidence" value="ECO:0007669"/>
    <property type="project" value="TreeGrafter"/>
</dbReference>
<keyword evidence="2" id="KW-0786">Thiamine pyrophosphate</keyword>
<comment type="caution">
    <text evidence="5">The sequence shown here is derived from an EMBL/GenBank/DDBJ whole genome shotgun (WGS) entry which is preliminary data.</text>
</comment>
<dbReference type="PANTHER" id="PTHR18968">
    <property type="entry name" value="THIAMINE PYROPHOSPHATE ENZYMES"/>
    <property type="match status" value="1"/>
</dbReference>
<dbReference type="InterPro" id="IPR029035">
    <property type="entry name" value="DHS-like_NAD/FAD-binding_dom"/>
</dbReference>
<dbReference type="SUPFAM" id="SSF52518">
    <property type="entry name" value="Thiamin diphosphate-binding fold (THDP-binding)"/>
    <property type="match status" value="2"/>
</dbReference>
<keyword evidence="6" id="KW-1185">Reference proteome</keyword>
<dbReference type="CDD" id="cd07035">
    <property type="entry name" value="TPP_PYR_POX_like"/>
    <property type="match status" value="1"/>
</dbReference>
<dbReference type="InterPro" id="IPR011766">
    <property type="entry name" value="TPP_enzyme_TPP-bd"/>
</dbReference>
<dbReference type="Gene3D" id="3.40.50.1220">
    <property type="entry name" value="TPP-binding domain"/>
    <property type="match status" value="1"/>
</dbReference>
<evidence type="ECO:0000259" key="4">
    <source>
        <dbReference type="Pfam" id="PF02776"/>
    </source>
</evidence>
<comment type="similarity">
    <text evidence="1">Belongs to the TPP enzyme family.</text>
</comment>
<dbReference type="InterPro" id="IPR012001">
    <property type="entry name" value="Thiamin_PyroP_enz_TPP-bd_dom"/>
</dbReference>
<evidence type="ECO:0000313" key="6">
    <source>
        <dbReference type="Proteomes" id="UP000253759"/>
    </source>
</evidence>
<evidence type="ECO:0000313" key="5">
    <source>
        <dbReference type="EMBL" id="RDE07854.1"/>
    </source>
</evidence>
<dbReference type="Pfam" id="PF02776">
    <property type="entry name" value="TPP_enzyme_N"/>
    <property type="match status" value="1"/>
</dbReference>
<dbReference type="GO" id="GO:0050660">
    <property type="term" value="F:flavin adenine dinucleotide binding"/>
    <property type="evidence" value="ECO:0007669"/>
    <property type="project" value="TreeGrafter"/>
</dbReference>
<dbReference type="OrthoDB" id="7534569at2"/>
<dbReference type="EMBL" id="QQNH01000031">
    <property type="protein sequence ID" value="RDE07854.1"/>
    <property type="molecule type" value="Genomic_DNA"/>
</dbReference>
<evidence type="ECO:0000256" key="2">
    <source>
        <dbReference type="ARBA" id="ARBA00023052"/>
    </source>
</evidence>
<dbReference type="InterPro" id="IPR029061">
    <property type="entry name" value="THDP-binding"/>
</dbReference>
<gene>
    <name evidence="5" type="ORF">DVH29_14460</name>
</gene>
<sequence>MTKPFPSEPLRYPVPQKGHAVYGSDLMVDLLAELGAEYVFINPGSSFRGLHDSLVNYHGNAGPEIVLVTHEMIAVAMAHGYWKATGKPAVCILHNLVGLMSGSMAIFNAFCDQAPILILGGSGPADPRQRRFIDWAHSANTQSDLVRPFVKWTDEPATLEASLDAILRARRITLTAPQGPAYLSLDAGHQEQEAGEIARPDAGLPRYQAPAPIHPDPEAIAKLADLMLASRKPLVIGGRFGLDAEITGPLVELIELTGAGYMDDRAIVCVPTGHPQNISGDRGFRSDADLVVCFDVQDLTAATGGYGSQRSGIMGAGAGVEGATIVDISLNDYFGNSWTRFGGPIPPLDLQITADSKLALQALLKALKARAGSADAEPIAERRAALKTRKEALDAKRRAVLEKRWDETPIALERVTHEVHAALTGKPWSLVVRNHRTWAEGYWQFGGAGEYLGGDGGGGVGYGPGAAAGAALGLKGSGRLPVAMLGDGDFMMTPGAVWSACHHGAPLLMILLNNTSWGNDELHQREIATHRGRSSQTAHIGQTTRDPEVDLLKVASGFGAATFGPVSDPAELAGILAQAIARVEAGEVAVVEVITALE</sequence>
<reference evidence="6" key="1">
    <citation type="submission" date="2018-07" db="EMBL/GenBank/DDBJ databases">
        <authorList>
            <person name="Liu B.-T."/>
            <person name="Du Z."/>
        </authorList>
    </citation>
    <scope>NUCLEOTIDE SEQUENCE [LARGE SCALE GENOMIC DNA]</scope>
    <source>
        <strain evidence="6">XYN52</strain>
    </source>
</reference>
<feature type="domain" description="Thiamine pyrophosphate enzyme TPP-binding" evidence="3">
    <location>
        <begin position="434"/>
        <end position="593"/>
    </location>
</feature>
<protein>
    <recommendedName>
        <fullName evidence="7">Thiamine pyrophosphate-binding protein</fullName>
    </recommendedName>
</protein>
<evidence type="ECO:0000256" key="1">
    <source>
        <dbReference type="ARBA" id="ARBA00007812"/>
    </source>
</evidence>
<dbReference type="Gene3D" id="3.40.50.970">
    <property type="match status" value="2"/>
</dbReference>
<dbReference type="GO" id="GO:0030976">
    <property type="term" value="F:thiamine pyrophosphate binding"/>
    <property type="evidence" value="ECO:0007669"/>
    <property type="project" value="InterPro"/>
</dbReference>
<accession>A0A369VZL2</accession>
<dbReference type="AlphaFoldDB" id="A0A369VZL2"/>
<dbReference type="GO" id="GO:0005948">
    <property type="term" value="C:acetolactate synthase complex"/>
    <property type="evidence" value="ECO:0007669"/>
    <property type="project" value="TreeGrafter"/>
</dbReference>
<dbReference type="SUPFAM" id="SSF52467">
    <property type="entry name" value="DHS-like NAD/FAD-binding domain"/>
    <property type="match status" value="1"/>
</dbReference>
<evidence type="ECO:0000259" key="3">
    <source>
        <dbReference type="Pfam" id="PF02775"/>
    </source>
</evidence>